<feature type="compositionally biased region" description="Acidic residues" evidence="1">
    <location>
        <begin position="549"/>
        <end position="570"/>
    </location>
</feature>
<evidence type="ECO:0000256" key="1">
    <source>
        <dbReference type="SAM" id="MobiDB-lite"/>
    </source>
</evidence>
<evidence type="ECO:0000259" key="2">
    <source>
        <dbReference type="Pfam" id="PF17921"/>
    </source>
</evidence>
<dbReference type="Proteomes" id="UP000570595">
    <property type="component" value="Unassembled WGS sequence"/>
</dbReference>
<evidence type="ECO:0000313" key="4">
    <source>
        <dbReference type="EMBL" id="KAF4650303.1"/>
    </source>
</evidence>
<dbReference type="OrthoDB" id="8067857at2759"/>
<name>A0A7J6KSI3_PEROL</name>
<dbReference type="AlphaFoldDB" id="A0A7J6KSI3"/>
<dbReference type="InterPro" id="IPR050951">
    <property type="entry name" value="Retrovirus_Pol_polyprotein"/>
</dbReference>
<feature type="region of interest" description="Disordered" evidence="1">
    <location>
        <begin position="549"/>
        <end position="571"/>
    </location>
</feature>
<dbReference type="PANTHER" id="PTHR37984:SF5">
    <property type="entry name" value="PROTEIN NYNRIN-LIKE"/>
    <property type="match status" value="1"/>
</dbReference>
<sequence>SEASVHLASKEELANIDKSKVIISRPLVQGSHKTTRCRLVSDARYVNFFTPKAGRTKEDPFWMTSLARSRYQKGHEVWFLDLKKAFYRIRQGGKRVSYLKFNGSFFKSSRIIFGVQHGPSSLYAATLLMEQLAYAAFDVIMELQDEESVLYNFRFEDKPVHRDDIEITLAYFFDDFMISGPPLLVEIFKRLLGVEVTLIGFEFPLDKMSRVEVDKPERHLGSMWSLTQDLSLRIDCINPEDVPATEILPLTKRRVFQHTGRLHETTREHGVTDYIKNALKMWAGVVGLPTDKKSWNKKLQVSRSQLERYKELLDTGLTYLRECKGHYSIEDRRQIVGFSDSSKEGCAFALFACHELHQGPDAIDMVDRITLQEGTYVFKEHKSEWNWHTNRKEFYGLVILCERILFWCDQLHPLHQQHYGPYQITIFTDSDVSRAWAQQGFGNKFLARLAKTDQNGVAKLVTQLDDIKQKLKTKGFSISFEHIHARLNGVADFLSRLPEKMKMPEPIVTMVANDNAPVSEADDQMDLPLDDQLSNNWISDYVVRSIDDDLSEEDGDDSEAEGSILNEDESIHEGPIPIEKSELRLFLKLTEEQFREQLGPLQRESEDILYKVPVKELFAYLDGETRDGSFIFSHYEDCEKLCSLHRRCGLDEQQRLVLLVNHRDSLAKVYVPSGKARSYLFFKNHHHPLFAAHIGGQRCYENIKQKYFRPNMARDIRRLVQGCSSCQKSKCTTLAPSARIRSVRLEPPQRFQRLQMDFFAYREESDNVPDLVHGKESALTISYFVSIIDCGTKLAALYPASKEDTDSAILAFGAEDLTMDDAELDKSLVLDHDFATRLKEFVDLQYLAYRGLREDDAAKKEFLALVSSSAKVAAINGDNSYRLENVNQNVHANALAPHITSSKDEAFQMAADDVRGEINELIVDKCPNSKPLSEVAKGDFIVWFDMTGDYSTRTKTGYVLEYVEKLPDGRIRVQDLTQRPSGIWSREKGFCWDARPEDCWLVFTPTKARKIPAVVQRWLESSNILSTAPFVAGDE</sequence>
<dbReference type="InterPro" id="IPR041588">
    <property type="entry name" value="Integrase_H2C2"/>
</dbReference>
<dbReference type="Pfam" id="PF17921">
    <property type="entry name" value="Integrase_H2C2"/>
    <property type="match status" value="1"/>
</dbReference>
<dbReference type="Proteomes" id="UP000572268">
    <property type="component" value="Unassembled WGS sequence"/>
</dbReference>
<proteinExistence type="predicted"/>
<comment type="caution">
    <text evidence="4">The sequence shown here is derived from an EMBL/GenBank/DDBJ whole genome shotgun (WGS) entry which is preliminary data.</text>
</comment>
<dbReference type="EMBL" id="JABAHT010001270">
    <property type="protein sequence ID" value="KAF4649588.1"/>
    <property type="molecule type" value="Genomic_DNA"/>
</dbReference>
<evidence type="ECO:0000313" key="3">
    <source>
        <dbReference type="EMBL" id="KAF4649588.1"/>
    </source>
</evidence>
<dbReference type="InterPro" id="IPR043502">
    <property type="entry name" value="DNA/RNA_pol_sf"/>
</dbReference>
<organism evidence="4 6">
    <name type="scientific">Perkinsus olseni</name>
    <name type="common">Perkinsus atlanticus</name>
    <dbReference type="NCBI Taxonomy" id="32597"/>
    <lineage>
        <taxon>Eukaryota</taxon>
        <taxon>Sar</taxon>
        <taxon>Alveolata</taxon>
        <taxon>Perkinsozoa</taxon>
        <taxon>Perkinsea</taxon>
        <taxon>Perkinsida</taxon>
        <taxon>Perkinsidae</taxon>
        <taxon>Perkinsus</taxon>
    </lineage>
</organism>
<gene>
    <name evidence="4" type="ORF">FOL46_001041</name>
    <name evidence="3" type="ORF">FOZ61_001170</name>
</gene>
<protein>
    <recommendedName>
        <fullName evidence="2">Integrase zinc-binding domain-containing protein</fullName>
    </recommendedName>
</protein>
<reference evidence="5 6" key="1">
    <citation type="submission" date="2020-04" db="EMBL/GenBank/DDBJ databases">
        <title>Perkinsus olseni comparative genomics.</title>
        <authorList>
            <person name="Bogema D.R."/>
        </authorList>
    </citation>
    <scope>NUCLEOTIDE SEQUENCE [LARGE SCALE GENOMIC DNA]</scope>
    <source>
        <strain evidence="3">ATCC PRA-179</strain>
        <strain evidence="4">ATCC PRA-31</strain>
    </source>
</reference>
<feature type="domain" description="Integrase zinc-binding" evidence="2">
    <location>
        <begin position="681"/>
        <end position="730"/>
    </location>
</feature>
<feature type="non-terminal residue" evidence="4">
    <location>
        <position position="1035"/>
    </location>
</feature>
<dbReference type="PANTHER" id="PTHR37984">
    <property type="entry name" value="PROTEIN CBG26694"/>
    <property type="match status" value="1"/>
</dbReference>
<dbReference type="SUPFAM" id="SSF56672">
    <property type="entry name" value="DNA/RNA polymerases"/>
    <property type="match status" value="1"/>
</dbReference>
<dbReference type="EMBL" id="JABANN010001283">
    <property type="protein sequence ID" value="KAF4650303.1"/>
    <property type="molecule type" value="Genomic_DNA"/>
</dbReference>
<evidence type="ECO:0000313" key="6">
    <source>
        <dbReference type="Proteomes" id="UP000572268"/>
    </source>
</evidence>
<accession>A0A7J6KSI3</accession>
<evidence type="ECO:0000313" key="5">
    <source>
        <dbReference type="Proteomes" id="UP000570595"/>
    </source>
</evidence>
<dbReference type="Gene3D" id="1.10.340.70">
    <property type="match status" value="1"/>
</dbReference>